<evidence type="ECO:0000256" key="1">
    <source>
        <dbReference type="SAM" id="MobiDB-lite"/>
    </source>
</evidence>
<organism evidence="2 3">
    <name type="scientific">Zasmidium cellare ATCC 36951</name>
    <dbReference type="NCBI Taxonomy" id="1080233"/>
    <lineage>
        <taxon>Eukaryota</taxon>
        <taxon>Fungi</taxon>
        <taxon>Dikarya</taxon>
        <taxon>Ascomycota</taxon>
        <taxon>Pezizomycotina</taxon>
        <taxon>Dothideomycetes</taxon>
        <taxon>Dothideomycetidae</taxon>
        <taxon>Mycosphaerellales</taxon>
        <taxon>Mycosphaerellaceae</taxon>
        <taxon>Zasmidium</taxon>
    </lineage>
</organism>
<name>A0A6A6BWK9_ZASCE</name>
<feature type="compositionally biased region" description="Basic and acidic residues" evidence="1">
    <location>
        <begin position="33"/>
        <end position="56"/>
    </location>
</feature>
<dbReference type="EMBL" id="ML993644">
    <property type="protein sequence ID" value="KAF2158973.1"/>
    <property type="molecule type" value="Genomic_DNA"/>
</dbReference>
<gene>
    <name evidence="2" type="ORF">M409DRAFT_61159</name>
</gene>
<evidence type="ECO:0000313" key="3">
    <source>
        <dbReference type="Proteomes" id="UP000799537"/>
    </source>
</evidence>
<dbReference type="GeneID" id="54567940"/>
<sequence>MSNACYCGVSGIRPRIHCSYEMLDAGSQQRETGIQHHRTDASPDKNSDPFTHDEGGYRHAPYPWGILRLSERAMPLRLNSTRSSSCPVTGLYMSDRFEVDYLEFLPLGNTNPTMQNLKAFAYILKPHEEEDLRCPKIMQQRNIVRAVNNHAHQLQHFEFEVTPWMAPLNESLVAVTQELLSGPALSVLRSRSEGSEPSRTFASISLVSDIAAQDASSCSSYRRLVSTSNERQYVCSHISETETTQSRDASYEIPLVRETQQGFAITTTVSEQNISYDEGMQQIARPETIQEEQVSWGFVFMCGIQTRAPDRTWATVILPERAQAYFTSNLTLASIGCTNENSPSSKFLKPQSYPKPTTILSSEYLSRYLSPLPICVIQQRTSWPTATYMSCSIGVLARM</sequence>
<feature type="region of interest" description="Disordered" evidence="1">
    <location>
        <begin position="29"/>
        <end position="56"/>
    </location>
</feature>
<accession>A0A6A6BWK9</accession>
<reference evidence="2" key="1">
    <citation type="journal article" date="2020" name="Stud. Mycol.">
        <title>101 Dothideomycetes genomes: a test case for predicting lifestyles and emergence of pathogens.</title>
        <authorList>
            <person name="Haridas S."/>
            <person name="Albert R."/>
            <person name="Binder M."/>
            <person name="Bloem J."/>
            <person name="Labutti K."/>
            <person name="Salamov A."/>
            <person name="Andreopoulos B."/>
            <person name="Baker S."/>
            <person name="Barry K."/>
            <person name="Bills G."/>
            <person name="Bluhm B."/>
            <person name="Cannon C."/>
            <person name="Castanera R."/>
            <person name="Culley D."/>
            <person name="Daum C."/>
            <person name="Ezra D."/>
            <person name="Gonzalez J."/>
            <person name="Henrissat B."/>
            <person name="Kuo A."/>
            <person name="Liang C."/>
            <person name="Lipzen A."/>
            <person name="Lutzoni F."/>
            <person name="Magnuson J."/>
            <person name="Mondo S."/>
            <person name="Nolan M."/>
            <person name="Ohm R."/>
            <person name="Pangilinan J."/>
            <person name="Park H.-J."/>
            <person name="Ramirez L."/>
            <person name="Alfaro M."/>
            <person name="Sun H."/>
            <person name="Tritt A."/>
            <person name="Yoshinaga Y."/>
            <person name="Zwiers L.-H."/>
            <person name="Turgeon B."/>
            <person name="Goodwin S."/>
            <person name="Spatafora J."/>
            <person name="Crous P."/>
            <person name="Grigoriev I."/>
        </authorList>
    </citation>
    <scope>NUCLEOTIDE SEQUENCE</scope>
    <source>
        <strain evidence="2">ATCC 36951</strain>
    </source>
</reference>
<proteinExistence type="predicted"/>
<keyword evidence="3" id="KW-1185">Reference proteome</keyword>
<dbReference type="RefSeq" id="XP_033659862.1">
    <property type="nucleotide sequence ID" value="XM_033814668.1"/>
</dbReference>
<dbReference type="Proteomes" id="UP000799537">
    <property type="component" value="Unassembled WGS sequence"/>
</dbReference>
<evidence type="ECO:0000313" key="2">
    <source>
        <dbReference type="EMBL" id="KAF2158973.1"/>
    </source>
</evidence>
<dbReference type="AlphaFoldDB" id="A0A6A6BWK9"/>
<protein>
    <submittedName>
        <fullName evidence="2">Uncharacterized protein</fullName>
    </submittedName>
</protein>